<gene>
    <name evidence="5" type="ORF">OAUR00152_LOCUS12878</name>
</gene>
<evidence type="ECO:0000259" key="4">
    <source>
        <dbReference type="PROSITE" id="PS51194"/>
    </source>
</evidence>
<proteinExistence type="predicted"/>
<dbReference type="SMART" id="SM00847">
    <property type="entry name" value="HA2"/>
    <property type="match status" value="1"/>
</dbReference>
<keyword evidence="1" id="KW-0378">Hydrolase</keyword>
<dbReference type="InterPro" id="IPR011709">
    <property type="entry name" value="DEAD-box_helicase_OB_fold"/>
</dbReference>
<keyword evidence="2" id="KW-0347">Helicase</keyword>
<dbReference type="Pfam" id="PF00271">
    <property type="entry name" value="Helicase_C"/>
    <property type="match status" value="1"/>
</dbReference>
<dbReference type="Pfam" id="PF07717">
    <property type="entry name" value="OB_NTP_bind"/>
    <property type="match status" value="1"/>
</dbReference>
<dbReference type="SUPFAM" id="SSF52540">
    <property type="entry name" value="P-loop containing nucleoside triphosphate hydrolases"/>
    <property type="match status" value="1"/>
</dbReference>
<dbReference type="Gene3D" id="3.40.50.300">
    <property type="entry name" value="P-loop containing nucleotide triphosphate hydrolases"/>
    <property type="match status" value="1"/>
</dbReference>
<dbReference type="Gene3D" id="1.20.120.1080">
    <property type="match status" value="1"/>
</dbReference>
<evidence type="ECO:0000256" key="3">
    <source>
        <dbReference type="SAM" id="MobiDB-lite"/>
    </source>
</evidence>
<dbReference type="PANTHER" id="PTHR18934:SF267">
    <property type="entry name" value="ATP-DEPENDENT RNA HELICASE YLR419W-RELATED"/>
    <property type="match status" value="1"/>
</dbReference>
<evidence type="ECO:0000256" key="2">
    <source>
        <dbReference type="ARBA" id="ARBA00022806"/>
    </source>
</evidence>
<protein>
    <recommendedName>
        <fullName evidence="4">Helicase C-terminal domain-containing protein</fullName>
    </recommendedName>
</protein>
<dbReference type="InterPro" id="IPR059023">
    <property type="entry name" value="RNA_hel_CTD"/>
</dbReference>
<evidence type="ECO:0000313" key="5">
    <source>
        <dbReference type="EMBL" id="CAE2233452.1"/>
    </source>
</evidence>
<dbReference type="EMBL" id="HBKQ01018954">
    <property type="protein sequence ID" value="CAE2233452.1"/>
    <property type="molecule type" value="Transcribed_RNA"/>
</dbReference>
<feature type="region of interest" description="Disordered" evidence="3">
    <location>
        <begin position="442"/>
        <end position="462"/>
    </location>
</feature>
<dbReference type="InterPro" id="IPR001650">
    <property type="entry name" value="Helicase_C-like"/>
</dbReference>
<organism evidence="5">
    <name type="scientific">Odontella aurita</name>
    <dbReference type="NCBI Taxonomy" id="265563"/>
    <lineage>
        <taxon>Eukaryota</taxon>
        <taxon>Sar</taxon>
        <taxon>Stramenopiles</taxon>
        <taxon>Ochrophyta</taxon>
        <taxon>Bacillariophyta</taxon>
        <taxon>Mediophyceae</taxon>
        <taxon>Biddulphiophycidae</taxon>
        <taxon>Eupodiscales</taxon>
        <taxon>Odontellaceae</taxon>
        <taxon>Odontella</taxon>
    </lineage>
</organism>
<feature type="domain" description="Helicase C-terminal" evidence="4">
    <location>
        <begin position="4"/>
        <end position="175"/>
    </location>
</feature>
<dbReference type="GO" id="GO:0004386">
    <property type="term" value="F:helicase activity"/>
    <property type="evidence" value="ECO:0007669"/>
    <property type="project" value="TreeGrafter"/>
</dbReference>
<keyword evidence="2" id="KW-0547">Nucleotide-binding</keyword>
<reference evidence="5" key="1">
    <citation type="submission" date="2021-01" db="EMBL/GenBank/DDBJ databases">
        <authorList>
            <person name="Corre E."/>
            <person name="Pelletier E."/>
            <person name="Niang G."/>
            <person name="Scheremetjew M."/>
            <person name="Finn R."/>
            <person name="Kale V."/>
            <person name="Holt S."/>
            <person name="Cochrane G."/>
            <person name="Meng A."/>
            <person name="Brown T."/>
            <person name="Cohen L."/>
        </authorList>
    </citation>
    <scope>NUCLEOTIDE SEQUENCE</scope>
    <source>
        <strain evidence="5">Isolate 1302-5</strain>
    </source>
</reference>
<dbReference type="CDD" id="cd18791">
    <property type="entry name" value="SF2_C_RHA"/>
    <property type="match status" value="1"/>
</dbReference>
<evidence type="ECO:0000256" key="1">
    <source>
        <dbReference type="ARBA" id="ARBA00022801"/>
    </source>
</evidence>
<dbReference type="SMART" id="SM00490">
    <property type="entry name" value="HELICc"/>
    <property type="match status" value="1"/>
</dbReference>
<accession>A0A7S4ILW6</accession>
<dbReference type="InterPro" id="IPR027417">
    <property type="entry name" value="P-loop_NTPase"/>
</dbReference>
<sequence>MLAILVRHLLQTKGRDDDGSILVFLPGAPEISRAEEAVKRVCRGESTMILPLHGGLQPKDQGLVFRRAPRGCTKVILSTNVAETSITIPDCTVVVDTCREKQSSYDPSNRMPMLVERFASRDSLRQRRGRAGRVRSGRCYKLISHGTHDGLPAHGTPEIRRCALDQTLLSLLFLGVETGRGDFLGRMLDPPSDEAIGAAVISLEKLGALSSEGFNGSKTEKDQRRLALTPLGMHLAGIPAPPCVGKLLIMGSLLGCRSAALAIAAGMSVGRSPFLKVDVFRGGFRGGGRKGADDDEESPEAMKQKRVLEERSALFKSVGGNSDLVLLAAAYMKWDAVPQGGGGKKKFCDSLALSFNGMRDMKTLVRQLDSSLCNVGYHDTLESESNATSWRVIRSCVVSALSPGQVVRVERPSTKYSETVEGAVEKGGNARELKFYIRGKEDDESTKPLSSGNNAAGGGGGGSYGLNRRYHGTAEERVFVHPSSSNFGTGNYACPWLVYHQLVRTSKAFLRDATECSSYALLLFGGPLEVRASEELVVIDGWARLSANARIGALVGGLRRKVDDLLSRKVREPSMDIAGSVEMKIIVSLLKSDGLGQ</sequence>
<dbReference type="PANTHER" id="PTHR18934">
    <property type="entry name" value="ATP-DEPENDENT RNA HELICASE"/>
    <property type="match status" value="1"/>
</dbReference>
<dbReference type="Pfam" id="PF26026">
    <property type="entry name" value="RNA_hel_CTD"/>
    <property type="match status" value="1"/>
</dbReference>
<dbReference type="InterPro" id="IPR007502">
    <property type="entry name" value="Helicase-assoc_dom"/>
</dbReference>
<dbReference type="GO" id="GO:0003723">
    <property type="term" value="F:RNA binding"/>
    <property type="evidence" value="ECO:0007669"/>
    <property type="project" value="TreeGrafter"/>
</dbReference>
<name>A0A7S4ILW6_9STRA</name>
<dbReference type="PROSITE" id="PS51194">
    <property type="entry name" value="HELICASE_CTER"/>
    <property type="match status" value="1"/>
</dbReference>
<dbReference type="Pfam" id="PF21010">
    <property type="entry name" value="HA2_C"/>
    <property type="match status" value="1"/>
</dbReference>
<keyword evidence="2" id="KW-0067">ATP-binding</keyword>
<dbReference type="AlphaFoldDB" id="A0A7S4ILW6"/>